<dbReference type="EMBL" id="SACR01000006">
    <property type="protein sequence ID" value="RVU43843.1"/>
    <property type="molecule type" value="Genomic_DNA"/>
</dbReference>
<name>A0A437RAR9_9BURK</name>
<proteinExistence type="predicted"/>
<accession>A0A437RAR9</accession>
<keyword evidence="2" id="KW-1185">Reference proteome</keyword>
<dbReference type="AlphaFoldDB" id="A0A437RAR9"/>
<evidence type="ECO:0008006" key="3">
    <source>
        <dbReference type="Google" id="ProtNLM"/>
    </source>
</evidence>
<gene>
    <name evidence="1" type="ORF">EOE66_19470</name>
</gene>
<dbReference type="RefSeq" id="WP_128230402.1">
    <property type="nucleotide sequence ID" value="NZ_SACR01000006.1"/>
</dbReference>
<dbReference type="OrthoDB" id="104542at2"/>
<protein>
    <recommendedName>
        <fullName evidence="3">Serine protease</fullName>
    </recommendedName>
</protein>
<dbReference type="SUPFAM" id="SSF50494">
    <property type="entry name" value="Trypsin-like serine proteases"/>
    <property type="match status" value="1"/>
</dbReference>
<evidence type="ECO:0000313" key="2">
    <source>
        <dbReference type="Proteomes" id="UP000285575"/>
    </source>
</evidence>
<dbReference type="Proteomes" id="UP000285575">
    <property type="component" value="Unassembled WGS sequence"/>
</dbReference>
<sequence>MPKFDRVGKTAAVMEGVEQANRSDGAKTRALLAAYDNLPDRQRKALSEAMGRGNYTNPSPGLLVRGQARIDANLAHENEKTCRKYLRGLIFVFTMRSTQPFDAALASAIATTNEIARGLTWDGVAIGILDVRLKRELENTDAQVASIKQTINEVAWAGWDRNKYRPLMVGCAIGQRGEAGPGTLGCFVERNGEIFILSNYHVLKQSAKFGSMGDNEILQPAHLVGGSYHDVVADYVDGEKTLDAAIARVRRGIVVDNRTTGPNAFNISGHSVNVADDMLIKKHGASTGYRLGKISDATAITAQRTDMGGAAATTVSNVKIIRVPADAHPNVGFQVQGDSGTVICNMADQVLGLMNVKHGDGSSLATLIDPILRRFNVTILPAGQRVSPGRIGTLINFRTKLLQASPNGGIKHKLHWDSDTNDRADLGHIQIREHVSWPTPSPAVLPYIIDPQPLENYRVAGQHYGVGNAAVTPGTADEAEDNHGATGLFKPAFVNYRGAADLVVTFDQVYEIKVGTAAWVAIPNSRYTVERRIRAMPNNKVRVILTKTNVTIAADSISNWVEL</sequence>
<comment type="caution">
    <text evidence="1">The sequence shown here is derived from an EMBL/GenBank/DDBJ whole genome shotgun (WGS) entry which is preliminary data.</text>
</comment>
<evidence type="ECO:0000313" key="1">
    <source>
        <dbReference type="EMBL" id="RVU43843.1"/>
    </source>
</evidence>
<reference evidence="1 2" key="1">
    <citation type="submission" date="2019-01" db="EMBL/GenBank/DDBJ databases">
        <authorList>
            <person name="Chen W.-M."/>
        </authorList>
    </citation>
    <scope>NUCLEOTIDE SEQUENCE [LARGE SCALE GENOMIC DNA]</scope>
    <source>
        <strain evidence="1 2">KYPY4</strain>
    </source>
</reference>
<organism evidence="1 2">
    <name type="scientific">Rubrivivax rivuli</name>
    <dbReference type="NCBI Taxonomy" id="1862385"/>
    <lineage>
        <taxon>Bacteria</taxon>
        <taxon>Pseudomonadati</taxon>
        <taxon>Pseudomonadota</taxon>
        <taxon>Betaproteobacteria</taxon>
        <taxon>Burkholderiales</taxon>
        <taxon>Sphaerotilaceae</taxon>
        <taxon>Rubrivivax</taxon>
    </lineage>
</organism>
<dbReference type="InterPro" id="IPR009003">
    <property type="entry name" value="Peptidase_S1_PA"/>
</dbReference>